<dbReference type="SUPFAM" id="SSF53335">
    <property type="entry name" value="S-adenosyl-L-methionine-dependent methyltransferases"/>
    <property type="match status" value="1"/>
</dbReference>
<keyword evidence="2" id="KW-0808">Transferase</keyword>
<dbReference type="Pfam" id="PF18096">
    <property type="entry name" value="Thump_like"/>
    <property type="match status" value="1"/>
</dbReference>
<dbReference type="InterPro" id="IPR041497">
    <property type="entry name" value="Thump-like"/>
</dbReference>
<keyword evidence="2" id="KW-0489">Methyltransferase</keyword>
<gene>
    <name evidence="2" type="ORF">GCM10009851_27910</name>
</gene>
<proteinExistence type="predicted"/>
<dbReference type="RefSeq" id="WP_259480020.1">
    <property type="nucleotide sequence ID" value="NZ_BAAAQY010000008.1"/>
</dbReference>
<organism evidence="2 3">
    <name type="scientific">Herbiconiux moechotypicola</name>
    <dbReference type="NCBI Taxonomy" id="637393"/>
    <lineage>
        <taxon>Bacteria</taxon>
        <taxon>Bacillati</taxon>
        <taxon>Actinomycetota</taxon>
        <taxon>Actinomycetes</taxon>
        <taxon>Micrococcales</taxon>
        <taxon>Microbacteriaceae</taxon>
        <taxon>Herbiconiux</taxon>
    </lineage>
</organism>
<dbReference type="CDD" id="cd02440">
    <property type="entry name" value="AdoMet_MTases"/>
    <property type="match status" value="1"/>
</dbReference>
<dbReference type="GO" id="GO:0005840">
    <property type="term" value="C:ribosome"/>
    <property type="evidence" value="ECO:0007669"/>
    <property type="project" value="UniProtKB-KW"/>
</dbReference>
<accession>A0ABN3DSV2</accession>
<dbReference type="GO" id="GO:0032259">
    <property type="term" value="P:methylation"/>
    <property type="evidence" value="ECO:0007669"/>
    <property type="project" value="UniProtKB-KW"/>
</dbReference>
<protein>
    <submittedName>
        <fullName evidence="2">50S ribosomal protein L11 methyltransferase</fullName>
    </submittedName>
</protein>
<reference evidence="2 3" key="1">
    <citation type="journal article" date="2019" name="Int. J. Syst. Evol. Microbiol.">
        <title>The Global Catalogue of Microorganisms (GCM) 10K type strain sequencing project: providing services to taxonomists for standard genome sequencing and annotation.</title>
        <authorList>
            <consortium name="The Broad Institute Genomics Platform"/>
            <consortium name="The Broad Institute Genome Sequencing Center for Infectious Disease"/>
            <person name="Wu L."/>
            <person name="Ma J."/>
        </authorList>
    </citation>
    <scope>NUCLEOTIDE SEQUENCE [LARGE SCALE GENOMIC DNA]</scope>
    <source>
        <strain evidence="2 3">JCM 16117</strain>
    </source>
</reference>
<evidence type="ECO:0000313" key="3">
    <source>
        <dbReference type="Proteomes" id="UP001500929"/>
    </source>
</evidence>
<sequence length="396" mass="41827">MDSAELARLLTPEGLRLLDSLPPYTAGGGSDQVASLRRAGHPAELVAAVLTQARLREKARAKFGEFAERMLFTPAGLEQATRLRVAALHAGRFRDAGAQRVADLGCGLGSDALAVAALGIGVLAVERDEVTAAVATYNLAAFPDAEVVLGSAEQQPLDGVDAVYLDPARRTTGTGQTSRLTRPDDYTPSIDFAFGLAERLPTGVKLGPGFDRSLIPTGAEAQWVSVEGQLVEMGLWFGSLARDGIRRSALVLSRDGAAELSAPADSPDAEVRSLGDYLHEPDGAVIRARLIGELAERAGAGMLSEGIAYLTSDAPLASPFATSFRILERLPASEPALKRALRERGVGTLEIKKRGTDVDPAALRKRLGLRGNRTATLVLTRVAGAHEALLVERVTQ</sequence>
<keyword evidence="2" id="KW-0687">Ribonucleoprotein</keyword>
<feature type="domain" description="THUMP-like" evidence="1">
    <location>
        <begin position="321"/>
        <end position="393"/>
    </location>
</feature>
<name>A0ABN3DSV2_9MICO</name>
<dbReference type="EMBL" id="BAAAQY010000008">
    <property type="protein sequence ID" value="GAA2240936.1"/>
    <property type="molecule type" value="Genomic_DNA"/>
</dbReference>
<dbReference type="Gene3D" id="3.40.50.150">
    <property type="entry name" value="Vaccinia Virus protein VP39"/>
    <property type="match status" value="1"/>
</dbReference>
<keyword evidence="3" id="KW-1185">Reference proteome</keyword>
<dbReference type="GO" id="GO:0008168">
    <property type="term" value="F:methyltransferase activity"/>
    <property type="evidence" value="ECO:0007669"/>
    <property type="project" value="UniProtKB-KW"/>
</dbReference>
<dbReference type="Proteomes" id="UP001500929">
    <property type="component" value="Unassembled WGS sequence"/>
</dbReference>
<evidence type="ECO:0000259" key="1">
    <source>
        <dbReference type="Pfam" id="PF18096"/>
    </source>
</evidence>
<keyword evidence="2" id="KW-0689">Ribosomal protein</keyword>
<dbReference type="InterPro" id="IPR029063">
    <property type="entry name" value="SAM-dependent_MTases_sf"/>
</dbReference>
<comment type="caution">
    <text evidence="2">The sequence shown here is derived from an EMBL/GenBank/DDBJ whole genome shotgun (WGS) entry which is preliminary data.</text>
</comment>
<evidence type="ECO:0000313" key="2">
    <source>
        <dbReference type="EMBL" id="GAA2240936.1"/>
    </source>
</evidence>